<dbReference type="EMBL" id="JAUJFL010000010">
    <property type="protein sequence ID" value="KAK2597035.1"/>
    <property type="molecule type" value="Genomic_DNA"/>
</dbReference>
<dbReference type="Gene3D" id="2.120.10.30">
    <property type="entry name" value="TolB, C-terminal domain"/>
    <property type="match status" value="1"/>
</dbReference>
<dbReference type="AlphaFoldDB" id="A0AAD9VX62"/>
<keyword evidence="2" id="KW-1185">Reference proteome</keyword>
<comment type="caution">
    <text evidence="1">The sequence shown here is derived from an EMBL/GenBank/DDBJ whole genome shotgun (WGS) entry which is preliminary data.</text>
</comment>
<protein>
    <submittedName>
        <fullName evidence="1">Uncharacterized protein</fullName>
    </submittedName>
</protein>
<dbReference type="PANTHER" id="PTHR42060:SF1">
    <property type="entry name" value="NHL REPEAT-CONTAINING PROTEIN"/>
    <property type="match status" value="1"/>
</dbReference>
<accession>A0AAD9VX62</accession>
<dbReference type="Proteomes" id="UP001265746">
    <property type="component" value="Unassembled WGS sequence"/>
</dbReference>
<evidence type="ECO:0000313" key="2">
    <source>
        <dbReference type="Proteomes" id="UP001265746"/>
    </source>
</evidence>
<name>A0AAD9VX62_PHOAM</name>
<dbReference type="InterPro" id="IPR011042">
    <property type="entry name" value="6-blade_b-propeller_TolB-like"/>
</dbReference>
<gene>
    <name evidence="1" type="ORF">N8I77_012909</name>
</gene>
<evidence type="ECO:0000313" key="1">
    <source>
        <dbReference type="EMBL" id="KAK2597035.1"/>
    </source>
</evidence>
<dbReference type="InterPro" id="IPR052998">
    <property type="entry name" value="Hetero-Diels-Alderase-like"/>
</dbReference>
<proteinExistence type="predicted"/>
<sequence length="324" mass="33766">MSLPPYMVQVLALNHGASTSSSVETVFSLPSIPSWFENLAYRPSTNTIITTRLDVPQIWSIDPTTHEGTLLANITDTSGLIGITQLTSSPDTFIVASANFSTFVQPNSSVLWNLTFSEDGSASVTQAAAVPQMGLVNGLARWDDRTVLVADSTMGLIWKVDLDTGEAMVALADPTMAPVESNGVNGVKVYRTRGGEETFVYYTSTDQGLLARVPVSSVTAERLPLDAPVEIIAGGLNPDDFALLADGSVYLTTGANNTVVHVALDGGVETVAGSLGDLELASSTACQFGPEGQLYVTTAGGLEGAVNGTLLGPGNVVLVNLDAL</sequence>
<dbReference type="SUPFAM" id="SSF63829">
    <property type="entry name" value="Calcium-dependent phosphotriesterase"/>
    <property type="match status" value="1"/>
</dbReference>
<dbReference type="PANTHER" id="PTHR42060">
    <property type="entry name" value="NHL REPEAT-CONTAINING PROTEIN-RELATED"/>
    <property type="match status" value="1"/>
</dbReference>
<reference evidence="1" key="1">
    <citation type="submission" date="2023-06" db="EMBL/GenBank/DDBJ databases">
        <authorList>
            <person name="Noh H."/>
        </authorList>
    </citation>
    <scope>NUCLEOTIDE SEQUENCE</scope>
    <source>
        <strain evidence="1">DUCC20226</strain>
    </source>
</reference>
<organism evidence="1 2">
    <name type="scientific">Phomopsis amygdali</name>
    <name type="common">Fusicoccum amygdali</name>
    <dbReference type="NCBI Taxonomy" id="1214568"/>
    <lineage>
        <taxon>Eukaryota</taxon>
        <taxon>Fungi</taxon>
        <taxon>Dikarya</taxon>
        <taxon>Ascomycota</taxon>
        <taxon>Pezizomycotina</taxon>
        <taxon>Sordariomycetes</taxon>
        <taxon>Sordariomycetidae</taxon>
        <taxon>Diaporthales</taxon>
        <taxon>Diaporthaceae</taxon>
        <taxon>Diaporthe</taxon>
    </lineage>
</organism>